<feature type="transmembrane region" description="Helical" evidence="2">
    <location>
        <begin position="45"/>
        <end position="65"/>
    </location>
</feature>
<feature type="transmembrane region" description="Helical" evidence="2">
    <location>
        <begin position="256"/>
        <end position="276"/>
    </location>
</feature>
<protein>
    <submittedName>
        <fullName evidence="3">Uncharacterized protein</fullName>
    </submittedName>
</protein>
<evidence type="ECO:0000313" key="3">
    <source>
        <dbReference type="EMBL" id="MCL6422460.1"/>
    </source>
</evidence>
<feature type="transmembrane region" description="Helical" evidence="2">
    <location>
        <begin position="382"/>
        <end position="399"/>
    </location>
</feature>
<gene>
    <name evidence="3" type="ORF">Bequi_03515</name>
</gene>
<proteinExistence type="predicted"/>
<keyword evidence="2" id="KW-0812">Transmembrane</keyword>
<sequence>MPTSSTPARSGSSRASRTPAALRTRAVSGRSSAVAGVQELGRRDLVPVLLTAVLVMGLTLLPLLWSRTFYFIDDTAGGAYGQWYELGQELRAGHWPMLSLDAWMAGNHIAEGQWGLYNPVVWLISLAATVVPHPPVLAAIVKLAFLLLAGIGTYFLTRSYGVRPGYAVLAAMSAPVAGWTLYLDATAWVTNLEVWAYFPWVMWSARRFMYRSRGAVIGLAAGLLLVTVGYIQGTLMLIAMFLGLGVEALVRRQWGAFGRLIAFGVPMGLMAVTVYLPGLLTSDVTVREDTVKNTGTMTLTLNGLAVSTAPSGRADLTGWWGRYPNVPYTYIAWFLPLLLLASGRRMAAVVPRLLGAFVTLGIVMALAIGPSDLGPLRFPIRSMPWIALLLLVITAVVLSRGVDWTRVRRKLPLLVVATLLSFWLSYSAVLATWKVQIFWGVLCAVMLVGFGVLASRFPRSRWVVLALIGATAFTSALQIRAYVPEASHFGTGGFPTALEDYQGVVTTSGGEMVTVGDPQWLQEEGEDTWGETLWGSTWYLSGVPTMNAYSPTGYDAFNADQCQSPYYGATCGDLINRLFAPDETTGAVRADLFSLDTIQILENQEMSLARIERLEPPAGWSVADRDSISVTWVRDETTAPVGGPTWWTPGMDVEVLSQSTNEVTMRVDGVPAEGGRIVLSRLDWPGYRVSGGEVGKPLRDYLLTVDVPADSSGSVVTVTFRPPGWEIEMGALALSLLSSLALVALSVRKRGRRV</sequence>
<feature type="transmembrane region" description="Helical" evidence="2">
    <location>
        <begin position="325"/>
        <end position="341"/>
    </location>
</feature>
<feature type="transmembrane region" description="Helical" evidence="2">
    <location>
        <begin position="462"/>
        <end position="483"/>
    </location>
</feature>
<comment type="caution">
    <text evidence="3">The sequence shown here is derived from an EMBL/GenBank/DDBJ whole genome shotgun (WGS) entry which is preliminary data.</text>
</comment>
<evidence type="ECO:0000256" key="1">
    <source>
        <dbReference type="SAM" id="MobiDB-lite"/>
    </source>
</evidence>
<evidence type="ECO:0000256" key="2">
    <source>
        <dbReference type="SAM" id="Phobius"/>
    </source>
</evidence>
<dbReference type="EMBL" id="JAKNCJ010000001">
    <property type="protein sequence ID" value="MCL6422460.1"/>
    <property type="molecule type" value="Genomic_DNA"/>
</dbReference>
<name>A0ABT0QXQ0_9MICO</name>
<feature type="transmembrane region" description="Helical" evidence="2">
    <location>
        <begin position="216"/>
        <end position="244"/>
    </location>
</feature>
<dbReference type="RefSeq" id="WP_249736559.1">
    <property type="nucleotide sequence ID" value="NZ_JAKNCJ010000001.1"/>
</dbReference>
<feature type="transmembrane region" description="Helical" evidence="2">
    <location>
        <begin position="136"/>
        <end position="157"/>
    </location>
</feature>
<feature type="transmembrane region" description="Helical" evidence="2">
    <location>
        <begin position="353"/>
        <end position="370"/>
    </location>
</feature>
<feature type="compositionally biased region" description="Polar residues" evidence="1">
    <location>
        <begin position="1"/>
        <end position="16"/>
    </location>
</feature>
<reference evidence="3" key="1">
    <citation type="submission" date="2022-02" db="EMBL/GenBank/DDBJ databases">
        <authorList>
            <person name="Lee M."/>
            <person name="Kim S.-J."/>
            <person name="Jung M.-Y."/>
        </authorList>
    </citation>
    <scope>NUCLEOTIDE SEQUENCE</scope>
    <source>
        <strain evidence="3">JHP9</strain>
    </source>
</reference>
<organism evidence="3 4">
    <name type="scientific">Brachybacterium equifaecis</name>
    <dbReference type="NCBI Taxonomy" id="2910770"/>
    <lineage>
        <taxon>Bacteria</taxon>
        <taxon>Bacillati</taxon>
        <taxon>Actinomycetota</taxon>
        <taxon>Actinomycetes</taxon>
        <taxon>Micrococcales</taxon>
        <taxon>Dermabacteraceae</taxon>
        <taxon>Brachybacterium</taxon>
    </lineage>
</organism>
<feature type="transmembrane region" description="Helical" evidence="2">
    <location>
        <begin position="411"/>
        <end position="431"/>
    </location>
</feature>
<feature type="transmembrane region" description="Helical" evidence="2">
    <location>
        <begin position="729"/>
        <end position="747"/>
    </location>
</feature>
<evidence type="ECO:0000313" key="4">
    <source>
        <dbReference type="Proteomes" id="UP001203761"/>
    </source>
</evidence>
<keyword evidence="2" id="KW-1133">Transmembrane helix</keyword>
<keyword evidence="2" id="KW-0472">Membrane</keyword>
<keyword evidence="4" id="KW-1185">Reference proteome</keyword>
<feature type="region of interest" description="Disordered" evidence="1">
    <location>
        <begin position="1"/>
        <end position="21"/>
    </location>
</feature>
<feature type="transmembrane region" description="Helical" evidence="2">
    <location>
        <begin position="164"/>
        <end position="182"/>
    </location>
</feature>
<feature type="transmembrane region" description="Helical" evidence="2">
    <location>
        <begin position="437"/>
        <end position="455"/>
    </location>
</feature>
<accession>A0ABT0QXQ0</accession>
<dbReference type="Proteomes" id="UP001203761">
    <property type="component" value="Unassembled WGS sequence"/>
</dbReference>